<dbReference type="AlphaFoldDB" id="V9VYL1"/>
<gene>
    <name evidence="1" type="ORF">METH_09515</name>
</gene>
<keyword evidence="2" id="KW-1185">Reference proteome</keyword>
<evidence type="ECO:0000313" key="2">
    <source>
        <dbReference type="Proteomes" id="UP000018780"/>
    </source>
</evidence>
<accession>V9VYL1</accession>
<sequence>MRAEDCPLPTVEVFCSYCSRCGRYKKERFVKIAGGGTDLPQALGVIVADCQEERVTPGNMRGNSRPRYAQNWWAAASKALR</sequence>
<name>V9VYL1_9RHOB</name>
<dbReference type="HOGENOM" id="CLU_2569613_0_0_5"/>
<dbReference type="EMBL" id="CP006773">
    <property type="protein sequence ID" value="AHD03043.1"/>
    <property type="molecule type" value="Genomic_DNA"/>
</dbReference>
<protein>
    <submittedName>
        <fullName evidence="1">Uncharacterized protein</fullName>
    </submittedName>
</protein>
<dbReference type="PATRIC" id="fig|999552.6.peg.1904"/>
<organism evidence="1 2">
    <name type="scientific">Leisingera methylohalidivorans DSM 14336</name>
    <dbReference type="NCBI Taxonomy" id="999552"/>
    <lineage>
        <taxon>Bacteria</taxon>
        <taxon>Pseudomonadati</taxon>
        <taxon>Pseudomonadota</taxon>
        <taxon>Alphaproteobacteria</taxon>
        <taxon>Rhodobacterales</taxon>
        <taxon>Roseobacteraceae</taxon>
        <taxon>Leisingera</taxon>
    </lineage>
</organism>
<evidence type="ECO:0000313" key="1">
    <source>
        <dbReference type="EMBL" id="AHD03043.1"/>
    </source>
</evidence>
<dbReference type="KEGG" id="lmd:METH_09515"/>
<reference evidence="1 2" key="1">
    <citation type="submission" date="2013-09" db="EMBL/GenBank/DDBJ databases">
        <authorList>
            <consortium name="DOE Joint Genome Institute"/>
            <person name="Klenk H.-P."/>
            <person name="Huntemann M."/>
            <person name="Han J."/>
            <person name="Chen A."/>
            <person name="Kyrpides N."/>
            <person name="Mavromatis K."/>
            <person name="Markowitz V."/>
            <person name="Palaniappan K."/>
            <person name="Ivanova N."/>
            <person name="Schaumberg A."/>
            <person name="Pati A."/>
            <person name="Liolios K."/>
            <person name="Nordberg H.P."/>
            <person name="Cantor M.N."/>
            <person name="Hua S.X."/>
            <person name="Woyke T."/>
        </authorList>
    </citation>
    <scope>NUCLEOTIDE SEQUENCE [LARGE SCALE GENOMIC DNA]</scope>
    <source>
        <strain evidence="1 2">DSM 14336</strain>
    </source>
</reference>
<proteinExistence type="predicted"/>
<dbReference type="Proteomes" id="UP000018780">
    <property type="component" value="Chromosome"/>
</dbReference>